<feature type="binding site" evidence="1">
    <location>
        <position position="334"/>
    </location>
    <ligand>
        <name>ATP</name>
        <dbReference type="ChEBI" id="CHEBI:30616"/>
    </ligand>
</feature>
<gene>
    <name evidence="4" type="ORF">A3Q56_05091</name>
</gene>
<dbReference type="InterPro" id="IPR000719">
    <property type="entry name" value="Prot_kinase_dom"/>
</dbReference>
<accession>A0A177AYV1</accession>
<evidence type="ECO:0000313" key="5">
    <source>
        <dbReference type="Proteomes" id="UP000078046"/>
    </source>
</evidence>
<evidence type="ECO:0000256" key="1">
    <source>
        <dbReference type="PROSITE-ProRule" id="PRU10141"/>
    </source>
</evidence>
<dbReference type="OrthoDB" id="5973359at2759"/>
<dbReference type="PANTHER" id="PTHR24417">
    <property type="entry name" value="SERINE/THREONINE-PROTEIN KINASE LMTK1"/>
    <property type="match status" value="1"/>
</dbReference>
<dbReference type="InterPro" id="IPR011009">
    <property type="entry name" value="Kinase-like_dom_sf"/>
</dbReference>
<evidence type="ECO:0000313" key="4">
    <source>
        <dbReference type="EMBL" id="OAF67188.1"/>
    </source>
</evidence>
<comment type="caution">
    <text evidence="4">The sequence shown here is derived from an EMBL/GenBank/DDBJ whole genome shotgun (WGS) entry which is preliminary data.</text>
</comment>
<keyword evidence="1" id="KW-0547">Nucleotide-binding</keyword>
<dbReference type="SUPFAM" id="SSF56112">
    <property type="entry name" value="Protein kinase-like (PK-like)"/>
    <property type="match status" value="1"/>
</dbReference>
<dbReference type="PROSITE" id="PS00107">
    <property type="entry name" value="PROTEIN_KINASE_ATP"/>
    <property type="match status" value="1"/>
</dbReference>
<dbReference type="EMBL" id="LWCA01000727">
    <property type="protein sequence ID" value="OAF67188.1"/>
    <property type="molecule type" value="Genomic_DNA"/>
</dbReference>
<dbReference type="PROSITE" id="PS50011">
    <property type="entry name" value="PROTEIN_KINASE_DOM"/>
    <property type="match status" value="1"/>
</dbReference>
<dbReference type="Gene3D" id="1.20.5.930">
    <property type="entry name" value="Bicelle-embedded integrin alpha(iib) transmembrane segment"/>
    <property type="match status" value="1"/>
</dbReference>
<dbReference type="Proteomes" id="UP000078046">
    <property type="component" value="Unassembled WGS sequence"/>
</dbReference>
<keyword evidence="2" id="KW-0472">Membrane</keyword>
<dbReference type="PRINTS" id="PR00109">
    <property type="entry name" value="TYRKINASE"/>
</dbReference>
<feature type="transmembrane region" description="Helical" evidence="2">
    <location>
        <begin position="44"/>
        <end position="66"/>
    </location>
</feature>
<dbReference type="InterPro" id="IPR017441">
    <property type="entry name" value="Protein_kinase_ATP_BS"/>
</dbReference>
<feature type="domain" description="Protein kinase" evidence="3">
    <location>
        <begin position="297"/>
        <end position="575"/>
    </location>
</feature>
<keyword evidence="2" id="KW-0812">Transmembrane</keyword>
<protein>
    <recommendedName>
        <fullName evidence="3">Protein kinase domain-containing protein</fullName>
    </recommendedName>
</protein>
<reference evidence="4 5" key="1">
    <citation type="submission" date="2016-04" db="EMBL/GenBank/DDBJ databases">
        <title>The genome of Intoshia linei affirms orthonectids as highly simplified spiralians.</title>
        <authorList>
            <person name="Mikhailov K.V."/>
            <person name="Slusarev G.S."/>
            <person name="Nikitin M.A."/>
            <person name="Logacheva M.D."/>
            <person name="Penin A."/>
            <person name="Aleoshin V."/>
            <person name="Panchin Y.V."/>
        </authorList>
    </citation>
    <scope>NUCLEOTIDE SEQUENCE [LARGE SCALE GENOMIC DNA]</scope>
    <source>
        <strain evidence="4">Intl2013</strain>
        <tissue evidence="4">Whole animal</tissue>
    </source>
</reference>
<dbReference type="Gene3D" id="3.30.200.20">
    <property type="entry name" value="Phosphorylase Kinase, domain 1"/>
    <property type="match status" value="1"/>
</dbReference>
<keyword evidence="5" id="KW-1185">Reference proteome</keyword>
<dbReference type="InterPro" id="IPR001245">
    <property type="entry name" value="Ser-Thr/Tyr_kinase_cat_dom"/>
</dbReference>
<dbReference type="Pfam" id="PF07714">
    <property type="entry name" value="PK_Tyr_Ser-Thr"/>
    <property type="match status" value="1"/>
</dbReference>
<dbReference type="AlphaFoldDB" id="A0A177AYV1"/>
<proteinExistence type="predicted"/>
<dbReference type="PANTHER" id="PTHR24417:SF7">
    <property type="entry name" value="CHROMATIN MODIFICATION-RELATED PROTEIN EAF1"/>
    <property type="match status" value="1"/>
</dbReference>
<evidence type="ECO:0000259" key="3">
    <source>
        <dbReference type="PROSITE" id="PS50011"/>
    </source>
</evidence>
<keyword evidence="1" id="KW-0067">ATP-binding</keyword>
<dbReference type="GO" id="GO:0004672">
    <property type="term" value="F:protein kinase activity"/>
    <property type="evidence" value="ECO:0007669"/>
    <property type="project" value="InterPro"/>
</dbReference>
<organism evidence="4 5">
    <name type="scientific">Intoshia linei</name>
    <dbReference type="NCBI Taxonomy" id="1819745"/>
    <lineage>
        <taxon>Eukaryota</taxon>
        <taxon>Metazoa</taxon>
        <taxon>Spiralia</taxon>
        <taxon>Lophotrochozoa</taxon>
        <taxon>Mesozoa</taxon>
        <taxon>Orthonectida</taxon>
        <taxon>Rhopaluridae</taxon>
        <taxon>Intoshia</taxon>
    </lineage>
</organism>
<evidence type="ECO:0000256" key="2">
    <source>
        <dbReference type="SAM" id="Phobius"/>
    </source>
</evidence>
<dbReference type="Gene3D" id="1.10.510.10">
    <property type="entry name" value="Transferase(Phosphotransferase) domain 1"/>
    <property type="match status" value="1"/>
</dbReference>
<sequence length="800" mass="93628">MGARSSLLATYIQICVDYKYKQKNRLYKCFNCKLFLMDTETPTWIIVCSSIGGILLLGFLIFLFFYKRYRKRQNNIKKIIQENMRFEVGAVAYKDEYDALEADDSYRKESYEKDYKKYLTKSNAFKLSTVRTIMSTSKYFNEERKSLNPPSNQDSKDNLHYTSFENDGYKNSLLAINFEILPHINQIETNSILKDVDDTYDNKVFDAENCILKSKNDFISPDKSDTFECFSKQFLRRSIIRKYDKKFKNSPESIPNFKYSLLNSNSGVVRIKKSINYNRSDPIRGINYHSTFKRSNIQLIRKIGEGNFGKAIYGEGRYIIKGYSRTQFLAIVMKNDQNVPNQLLFLQQSLPYEEIKHVNVIKFLGRCVDKFPYILLYEWCPMGNLKTFLKNSKISSEITTKNIIFCFSIDIINGVIGMNDFGFIHSDLSTRSCMIGHSMRIKIGDYGNIERLFPNDYMTLENGQLAPIRWIPPENIISNNVIQIKEATYQTTIWMYGIVLWELLTLADRPFNKYSDMDTIYQILKGSVPEYINRYNIDKGRELYEIMLTCWRKVECRPTLEKLKFMIECLQMKKFGTSIFNYDDHTIRYSFDKMDPHIKYATSPILPKRDITSKISNQLGSLFNLSIKRNSDTKPESFNYTRLSCDSKNRSFSNLNQNRFFDPDISMISNAISPINIASSIEFPNVPSFKYTKQPNPPTPKSIIKDSECLLNELTVNNIKPRTISNSFKFDSIIYPKKKNNVPLHIRYKSDTTIWKNSKKFKRTLPDRKIKESNLRSSLRSETFKLNDSEKVNFTIEHNL</sequence>
<keyword evidence="2" id="KW-1133">Transmembrane helix</keyword>
<name>A0A177AYV1_9BILA</name>
<dbReference type="GO" id="GO:0005524">
    <property type="term" value="F:ATP binding"/>
    <property type="evidence" value="ECO:0007669"/>
    <property type="project" value="UniProtKB-UniRule"/>
</dbReference>